<feature type="domain" description="DUF11" evidence="4">
    <location>
        <begin position="2429"/>
        <end position="2545"/>
    </location>
</feature>
<evidence type="ECO:0000313" key="6">
    <source>
        <dbReference type="Proteomes" id="UP000604001"/>
    </source>
</evidence>
<dbReference type="InterPro" id="IPR013783">
    <property type="entry name" value="Ig-like_fold"/>
</dbReference>
<dbReference type="InterPro" id="IPR047589">
    <property type="entry name" value="DUF11_rpt"/>
</dbReference>
<feature type="domain" description="DUF11" evidence="4">
    <location>
        <begin position="2564"/>
        <end position="2663"/>
    </location>
</feature>
<feature type="domain" description="DUF11" evidence="4">
    <location>
        <begin position="2299"/>
        <end position="2420"/>
    </location>
</feature>
<feature type="region of interest" description="Disordered" evidence="1">
    <location>
        <begin position="2144"/>
        <end position="2172"/>
    </location>
</feature>
<evidence type="ECO:0000259" key="4">
    <source>
        <dbReference type="Pfam" id="PF01345"/>
    </source>
</evidence>
<feature type="domain" description="DUF11" evidence="4">
    <location>
        <begin position="1071"/>
        <end position="1207"/>
    </location>
</feature>
<reference evidence="5 6" key="1">
    <citation type="submission" date="2020-08" db="EMBL/GenBank/DDBJ databases">
        <title>novel species in genus Nocardioides.</title>
        <authorList>
            <person name="Zhang G."/>
        </authorList>
    </citation>
    <scope>NUCLEOTIDE SEQUENCE [LARGE SCALE GENOMIC DNA]</scope>
    <source>
        <strain evidence="5 6">SC8A-24</strain>
    </source>
</reference>
<feature type="region of interest" description="Disordered" evidence="1">
    <location>
        <begin position="875"/>
        <end position="900"/>
    </location>
</feature>
<feature type="transmembrane region" description="Helical" evidence="2">
    <location>
        <begin position="2843"/>
        <end position="2861"/>
    </location>
</feature>
<keyword evidence="3" id="KW-0732">Signal</keyword>
<gene>
    <name evidence="5" type="ORF">H7344_18720</name>
</gene>
<dbReference type="Gene3D" id="2.60.40.740">
    <property type="match status" value="1"/>
</dbReference>
<accession>A0ABR6UCZ1</accession>
<feature type="domain" description="DUF11" evidence="4">
    <location>
        <begin position="1381"/>
        <end position="1493"/>
    </location>
</feature>
<feature type="region of interest" description="Disordered" evidence="1">
    <location>
        <begin position="1891"/>
        <end position="1916"/>
    </location>
</feature>
<feature type="region of interest" description="Disordered" evidence="1">
    <location>
        <begin position="1473"/>
        <end position="1501"/>
    </location>
</feature>
<organism evidence="5 6">
    <name type="scientific">Nocardioides deserti</name>
    <dbReference type="NCBI Taxonomy" id="1588644"/>
    <lineage>
        <taxon>Bacteria</taxon>
        <taxon>Bacillati</taxon>
        <taxon>Actinomycetota</taxon>
        <taxon>Actinomycetes</taxon>
        <taxon>Propionibacteriales</taxon>
        <taxon>Nocardioidaceae</taxon>
        <taxon>Nocardioides</taxon>
    </lineage>
</organism>
<evidence type="ECO:0000256" key="3">
    <source>
        <dbReference type="SAM" id="SignalP"/>
    </source>
</evidence>
<feature type="domain" description="DUF11" evidence="4">
    <location>
        <begin position="2176"/>
        <end position="2292"/>
    </location>
</feature>
<feature type="region of interest" description="Disordered" evidence="1">
    <location>
        <begin position="2807"/>
        <end position="2835"/>
    </location>
</feature>
<feature type="domain" description="DUF11" evidence="4">
    <location>
        <begin position="1514"/>
        <end position="1637"/>
    </location>
</feature>
<feature type="chain" id="PRO_5046422157" evidence="3">
    <location>
        <begin position="26"/>
        <end position="2867"/>
    </location>
</feature>
<dbReference type="Proteomes" id="UP000604001">
    <property type="component" value="Unassembled WGS sequence"/>
</dbReference>
<comment type="caution">
    <text evidence="5">The sequence shown here is derived from an EMBL/GenBank/DDBJ whole genome shotgun (WGS) entry which is preliminary data.</text>
</comment>
<feature type="domain" description="DUF11" evidence="4">
    <location>
        <begin position="1662"/>
        <end position="1784"/>
    </location>
</feature>
<evidence type="ECO:0000256" key="2">
    <source>
        <dbReference type="SAM" id="Phobius"/>
    </source>
</evidence>
<feature type="domain" description="DUF11" evidence="4">
    <location>
        <begin position="2689"/>
        <end position="2789"/>
    </location>
</feature>
<feature type="domain" description="DUF11" evidence="4">
    <location>
        <begin position="2047"/>
        <end position="2164"/>
    </location>
</feature>
<feature type="compositionally biased region" description="Acidic residues" evidence="1">
    <location>
        <begin position="2162"/>
        <end position="2172"/>
    </location>
</feature>
<feature type="region of interest" description="Disordered" evidence="1">
    <location>
        <begin position="254"/>
        <end position="281"/>
    </location>
</feature>
<evidence type="ECO:0000313" key="5">
    <source>
        <dbReference type="EMBL" id="MBC2962326.1"/>
    </source>
</evidence>
<proteinExistence type="predicted"/>
<dbReference type="PANTHER" id="PTHR34819">
    <property type="entry name" value="LARGE CYSTEINE-RICH PERIPLASMIC PROTEIN OMCB"/>
    <property type="match status" value="1"/>
</dbReference>
<feature type="domain" description="DUF11" evidence="4">
    <location>
        <begin position="388"/>
        <end position="521"/>
    </location>
</feature>
<evidence type="ECO:0000256" key="1">
    <source>
        <dbReference type="SAM" id="MobiDB-lite"/>
    </source>
</evidence>
<dbReference type="InterPro" id="IPR051172">
    <property type="entry name" value="Chlamydia_OmcB"/>
</dbReference>
<dbReference type="InterPro" id="IPR001434">
    <property type="entry name" value="OmcB-like_DUF11"/>
</dbReference>
<feature type="domain" description="DUF11" evidence="4">
    <location>
        <begin position="1921"/>
        <end position="2037"/>
    </location>
</feature>
<feature type="compositionally biased region" description="Polar residues" evidence="1">
    <location>
        <begin position="1479"/>
        <end position="1489"/>
    </location>
</feature>
<dbReference type="EMBL" id="JACMYC010000019">
    <property type="protein sequence ID" value="MBC2962326.1"/>
    <property type="molecule type" value="Genomic_DNA"/>
</dbReference>
<protein>
    <submittedName>
        <fullName evidence="5">DUF11 domain-containing protein</fullName>
    </submittedName>
</protein>
<dbReference type="RefSeq" id="WP_186347501.1">
    <property type="nucleotide sequence ID" value="NZ_BMMR01000008.1"/>
</dbReference>
<name>A0ABR6UCZ1_9ACTN</name>
<feature type="domain" description="DUF11" evidence="4">
    <location>
        <begin position="1792"/>
        <end position="1902"/>
    </location>
</feature>
<keyword evidence="2" id="KW-0812">Transmembrane</keyword>
<keyword evidence="2" id="KW-0472">Membrane</keyword>
<dbReference type="Gene3D" id="2.60.40.10">
    <property type="entry name" value="Immunoglobulins"/>
    <property type="match status" value="3"/>
</dbReference>
<dbReference type="NCBIfam" id="TIGR01451">
    <property type="entry name" value="B_ant_repeat"/>
    <property type="match status" value="11"/>
</dbReference>
<keyword evidence="6" id="KW-1185">Reference proteome</keyword>
<keyword evidence="2" id="KW-1133">Transmembrane helix</keyword>
<feature type="compositionally biased region" description="Gly residues" evidence="1">
    <location>
        <begin position="2820"/>
        <end position="2833"/>
    </location>
</feature>
<feature type="signal peptide" evidence="3">
    <location>
        <begin position="1"/>
        <end position="25"/>
    </location>
</feature>
<dbReference type="PANTHER" id="PTHR34819:SF3">
    <property type="entry name" value="CELL SURFACE PROTEIN"/>
    <property type="match status" value="1"/>
</dbReference>
<sequence length="2867" mass="291805">MGRGRRSSYAALAFALLGGSLAVVAGPVAPAYAAESLVVTKEADDAVLVGGGGTVTLRAENAGDQPEYNLSFRDRLPLGARYVAGSTRPAGGEPRVVTGQDGRQTLVWQNLSDLPVDAVQELTFEITTDPMVLPVGSRFDNVAQAYASAEPRDVPDFDADGVYVGDDASVQGESAAIATDVTAIEVEKHEPSPEHELRRGVHAHSTVYTLEVRNNSRFANNDVVLVDHLPAQLEFLGCGTVDNTADGAVEYDGAPRLDVSTPDVTAECPEPESVETVTDPGGLPAGVYTRVEWHLGTLAADTIVDVRYRAGIPQRANADEFPGVRPTAESLEQVANLDNNTGPSTRETLDEQALTNHALATADYTGPVAPGTSTRVSDTDELTVTAEDLAVQKSVSPGRFTHGDIATYTLQLQTGEYADATDVVLTDTIPNGLCPIGTPTTGAAADCAGSGGAEPSEAFRSVTANDDGSFTVVFEPLAIDASGEATVTYQARMLPTYRDGDTPPTVTGDSYTNTVALTGTTTTLADVEAPGGVAEQSVRDASEARIESDTVALDKRIQPNGSGAAPLTCSPTAGAYEDAADPTDPRFTFTEGSRVCFTIRVDFPDGNDTRNAVLTDFLPTGLAYDAGSLQPMADNDVPAVVDEAKLTFTLGTERDGARFVDRGSVFHYRLSATVTDPAAGTTPDVTGNLAKLRWVSTEGQVGFLRDREDFAIAPAAAVRVEKSARRVTATPPGAPTDLPDDSTAAEHRVRAGDVVEFSVTTTNAGTAAAGNARDVIGPDVWDRLPAGITCAQVTAITDGGECTDPADTEHPPFDGDDERSAIRWDLDDSVRIAAGDSRTVTYRVTYPARVSATNSYRNDVDIAQYASENNQGVLLDHRPQDNVDTTVPEDDQDVPRAHDDHTLRTPDVGVTKRNETVLDDASQGADPGGRNYAVIGEQVEYVIEATLPAETTIYDGVLRDIAPSGLRVDDVEYRYRTGPAATWGPLPVGAGTTTPPAAPRITLPPQLAVGPEDDGLRMVVTATVVSDAANTHGARRRNTARFTSVDENGDANANREATSDVYTVLPRPAPTKTADVTSPVAGQTVTYTVVARNVDPTAPGAIRPTLHDAALVDCVPAGLEVVGTPTVTGGGTVTVGGPGGAGCAGSTTPITWEVGDLPWRDTAAAGAAPWPVLTYQVRVDPDAAGGAAYTNTARLSGTSLDGTDPDEATYVGETDETVTVPGSTLTKTVTPSRAPIGATVDYEVTVELPAAVNFYDASVIDQLPAGIDPASVSTPTTTCTYAGGDPAETCTVGVAGGLGTDAALHGWHLGDVRSDDRPRLLTIGYSATLADVASSVAGTPLVNSAVLRWNQTDRFTTPAVDDDFDSASGSDDATVTVLEPDLRIEKTVSDETPLPGETFTYTVRITNADGPTTSTAHDVDVVDTLPAGVRVVAVVGGTQGTDADDNATITWNDLGPIEPGGSVERTYTARLASPAPAEPQTNTVGVTEHTSVDGGGRVYGGPEDTAVVTAGLPDLEVDKTVLDGPPAYVGEPTRWQVVVTNTGPATAHDVDLVDVLPEHWTYDEGTARVSVAGAAATAVEPTASGSPAQTLTWTDLGDLAEGRSLTVVLSATPGEAVVTADLVGSTVPHVNAATATARDLEGSDEVVSTDDDTAETRIDAADLRLEKEPVGTPVAGEPFSWTVEVVNDGPDQARGPFTVTDDLPAGATSASGSGTGWTCSVAGTALTCSTGSAATLAAGASLPDLTVTATVPADTAAGAELTNTASVTGRTLETDEDDNTDEATATVTTVADLGIDKQLGGDLVPGGTATYTLDVRNDGPSYAAGPVVVTDVLPDGVTYDSFTGAGWSLERDGQELTFTWTGATPVAVGAMPRISVTVDVASDLTDAVSNTATVAEPTDPTSGPESPDSDTVTSTPVPSADLAVAKASVGAFRAGTRGVYEMTVVNHGPSDSAGPVRVTDTLPDELTYVSVTSDDGWTCAAAGQDLTCTLLAGLPVGETSTFRVTVGIDEALTGDVENTATVVTTTPDPNPGNDTDTDDTGITVEADLALTKELTTDPVVAGSEATYVLQVRNEGPATSPGPIAVTDALPAGTTYVAASGTGWSCSAVGQLVTCERADGLAAATDAPPITLEVAVDSGVGTTTLTNRADVDGPATDPVPANDTDDEPTPVTEDTEISVAKTVAGADPVRAGENATFRVVVTNDGPSDARAVVVTDVLPAGMTLVSAAGDGWSCTAGVCTRDRVVAGASAPPLTVVARVASGTAAGTTLTNAVSVTTSTPGDTPAGNTDEASVGVVVAADLAVDKTHPTGGAVAGQPTTFAIAVRNNGPSDAAGPITVVDTLPTGVRYLSANAPWTCTAAAAGTARVTCTLPTGLVAGASAPVLSLQVQVLGSAETGTVVNTASVSSPTPDPVPGNDTDGAELAVDQLTDLSITKTHTGPVRVGRTLEFTLVVTNDGPSEARGVVVTDVLPSGLDLVSATGAGWTCAEVAGEVRCTLAGPLAPGTSAPPIAVVAGVTPQAYPGVRNVAQVGSSTPESDPTDNEATDEVAVPPLVDLVMDKARLGDLVVGQQATYRLLVTNRGPTPAPGPITVTDVLPAGLALVSAEGEGGGAWTCGSAGRTVTCVLDGTLGVGDSAAVQVIVDVLPAAWPKVANSASVTSPFEDVDGPGGGDGTDNGTGIDTGTVDAGVDLAVAKEAVRVGAGRVVYRIIVTNGGSGPTVRPVRVRDPLPAGLRLVSVTGDGWSCGSAAGRADCTYAAPVGPGESVSIRLVTRVTAAPGTELSNTAFVVGGGGGANAGDQDVAVVTVPAAGDPGTGTSPDGAGGQPDGGDGSGGLLPDTGGPRLLLLLLGFALCGLGAVVTVRHRRRW</sequence>
<dbReference type="Pfam" id="PF01345">
    <property type="entry name" value="DUF11"/>
    <property type="match status" value="13"/>
</dbReference>